<proteinExistence type="predicted"/>
<gene>
    <name evidence="2" type="ORF">Voc01_062490</name>
</gene>
<evidence type="ECO:0000313" key="3">
    <source>
        <dbReference type="Proteomes" id="UP000635606"/>
    </source>
</evidence>
<dbReference type="PANTHER" id="PTHR14359">
    <property type="entry name" value="HOMO-OLIGOMERIC FLAVIN CONTAINING CYS DECARBOXYLASE FAMILY"/>
    <property type="match status" value="1"/>
</dbReference>
<dbReference type="PANTHER" id="PTHR14359:SF6">
    <property type="entry name" value="PHOSPHOPANTOTHENOYLCYSTEINE DECARBOXYLASE"/>
    <property type="match status" value="1"/>
</dbReference>
<keyword evidence="3" id="KW-1185">Reference proteome</keyword>
<dbReference type="RefSeq" id="WP_203931211.1">
    <property type="nucleotide sequence ID" value="NZ_BOPH01000088.1"/>
</dbReference>
<dbReference type="InterPro" id="IPR036551">
    <property type="entry name" value="Flavin_trans-like"/>
</dbReference>
<evidence type="ECO:0000259" key="1">
    <source>
        <dbReference type="Pfam" id="PF02441"/>
    </source>
</evidence>
<evidence type="ECO:0000313" key="2">
    <source>
        <dbReference type="EMBL" id="GIJ71332.1"/>
    </source>
</evidence>
<dbReference type="EMBL" id="BOPH01000088">
    <property type="protein sequence ID" value="GIJ71332.1"/>
    <property type="molecule type" value="Genomic_DNA"/>
</dbReference>
<dbReference type="GO" id="GO:0071513">
    <property type="term" value="C:phosphopantothenoylcysteine decarboxylase complex"/>
    <property type="evidence" value="ECO:0007669"/>
    <property type="project" value="TreeGrafter"/>
</dbReference>
<feature type="domain" description="Flavoprotein" evidence="1">
    <location>
        <begin position="26"/>
        <end position="157"/>
    </location>
</feature>
<name>A0A8J3ZYR7_9ACTN</name>
<dbReference type="GO" id="GO:0010181">
    <property type="term" value="F:FMN binding"/>
    <property type="evidence" value="ECO:0007669"/>
    <property type="project" value="TreeGrafter"/>
</dbReference>
<dbReference type="Proteomes" id="UP000635606">
    <property type="component" value="Unassembled WGS sequence"/>
</dbReference>
<dbReference type="GO" id="GO:0004633">
    <property type="term" value="F:phosphopantothenoylcysteine decarboxylase activity"/>
    <property type="evidence" value="ECO:0007669"/>
    <property type="project" value="TreeGrafter"/>
</dbReference>
<dbReference type="GO" id="GO:0015937">
    <property type="term" value="P:coenzyme A biosynthetic process"/>
    <property type="evidence" value="ECO:0007669"/>
    <property type="project" value="TreeGrafter"/>
</dbReference>
<comment type="caution">
    <text evidence="2">The sequence shown here is derived from an EMBL/GenBank/DDBJ whole genome shotgun (WGS) entry which is preliminary data.</text>
</comment>
<dbReference type="Pfam" id="PF02441">
    <property type="entry name" value="Flavoprotein"/>
    <property type="match status" value="1"/>
</dbReference>
<sequence length="189" mass="20162">MNEFAPDLTPEFAERARREGLTIVVGAGSTAAGNLGGLVYELDPAHRDPTVVILTTAAQRFVTPAHVRHLGRCPVLTDQTTTAFSLEPLHVWLTDVARRILVYPASAGFLARIAAGSATDLASTTLLCATGIPTIIVPSMHRRMWTNRLVQRNVECLREAGMFILAGPDGMAPSVGDVVLAIVAKSPQP</sequence>
<protein>
    <recommendedName>
        <fullName evidence="1">Flavoprotein domain-containing protein</fullName>
    </recommendedName>
</protein>
<reference evidence="2" key="1">
    <citation type="submission" date="2021-01" db="EMBL/GenBank/DDBJ databases">
        <title>Whole genome shotgun sequence of Virgisporangium ochraceum NBRC 16418.</title>
        <authorList>
            <person name="Komaki H."/>
            <person name="Tamura T."/>
        </authorList>
    </citation>
    <scope>NUCLEOTIDE SEQUENCE</scope>
    <source>
        <strain evidence="2">NBRC 16418</strain>
    </source>
</reference>
<dbReference type="SUPFAM" id="SSF52507">
    <property type="entry name" value="Homo-oligomeric flavin-containing Cys decarboxylases, HFCD"/>
    <property type="match status" value="1"/>
</dbReference>
<organism evidence="2 3">
    <name type="scientific">Virgisporangium ochraceum</name>
    <dbReference type="NCBI Taxonomy" id="65505"/>
    <lineage>
        <taxon>Bacteria</taxon>
        <taxon>Bacillati</taxon>
        <taxon>Actinomycetota</taxon>
        <taxon>Actinomycetes</taxon>
        <taxon>Micromonosporales</taxon>
        <taxon>Micromonosporaceae</taxon>
        <taxon>Virgisporangium</taxon>
    </lineage>
</organism>
<dbReference type="AlphaFoldDB" id="A0A8J3ZYR7"/>
<dbReference type="Gene3D" id="3.40.50.1950">
    <property type="entry name" value="Flavin prenyltransferase-like"/>
    <property type="match status" value="1"/>
</dbReference>
<dbReference type="InterPro" id="IPR003382">
    <property type="entry name" value="Flavoprotein"/>
</dbReference>
<accession>A0A8J3ZYR7</accession>